<dbReference type="GO" id="GO:0005886">
    <property type="term" value="C:plasma membrane"/>
    <property type="evidence" value="ECO:0007669"/>
    <property type="project" value="UniProtKB-SubCell"/>
</dbReference>
<dbReference type="NCBIfam" id="TIGR01843">
    <property type="entry name" value="type_I_hlyD"/>
    <property type="match status" value="1"/>
</dbReference>
<evidence type="ECO:0000256" key="9">
    <source>
        <dbReference type="RuleBase" id="RU365093"/>
    </source>
</evidence>
<proteinExistence type="inferred from homology"/>
<dbReference type="InterPro" id="IPR010129">
    <property type="entry name" value="T1SS_HlyD"/>
</dbReference>
<dbReference type="Gene3D" id="2.40.50.100">
    <property type="match status" value="1"/>
</dbReference>
<dbReference type="PRINTS" id="PR01490">
    <property type="entry name" value="RTXTOXIND"/>
</dbReference>
<keyword evidence="10" id="KW-0175">Coiled coil</keyword>
<comment type="subcellular location">
    <subcellularLocation>
        <location evidence="1 9">Cell inner membrane</location>
        <topology evidence="1 9">Single-pass membrane protein</topology>
    </subcellularLocation>
</comment>
<dbReference type="SUPFAM" id="SSF111369">
    <property type="entry name" value="HlyD-like secretion proteins"/>
    <property type="match status" value="1"/>
</dbReference>
<dbReference type="RefSeq" id="WP_092843866.1">
    <property type="nucleotide sequence ID" value="NZ_FOPY01000003.1"/>
</dbReference>
<evidence type="ECO:0000256" key="3">
    <source>
        <dbReference type="ARBA" id="ARBA00022448"/>
    </source>
</evidence>
<evidence type="ECO:0000256" key="2">
    <source>
        <dbReference type="ARBA" id="ARBA00009477"/>
    </source>
</evidence>
<protein>
    <recommendedName>
        <fullName evidence="9">Membrane fusion protein (MFP) family protein</fullName>
    </recommendedName>
</protein>
<dbReference type="AlphaFoldDB" id="A0A1I2ZF71"/>
<feature type="domain" description="AprE-like beta-barrel" evidence="12">
    <location>
        <begin position="334"/>
        <end position="423"/>
    </location>
</feature>
<keyword evidence="8 9" id="KW-0472">Membrane</keyword>
<dbReference type="InterPro" id="IPR058982">
    <property type="entry name" value="Beta-barrel_AprE"/>
</dbReference>
<keyword evidence="4 9" id="KW-1003">Cell membrane</keyword>
<evidence type="ECO:0000259" key="11">
    <source>
        <dbReference type="Pfam" id="PF25994"/>
    </source>
</evidence>
<dbReference type="PANTHER" id="PTHR30386:SF17">
    <property type="entry name" value="ALKALINE PROTEASE SECRETION PROTEIN APRE"/>
    <property type="match status" value="1"/>
</dbReference>
<feature type="transmembrane region" description="Helical" evidence="9">
    <location>
        <begin position="29"/>
        <end position="56"/>
    </location>
</feature>
<organism evidence="13 14">
    <name type="scientific">Modicisalibacter xianhensis</name>
    <dbReference type="NCBI Taxonomy" id="442341"/>
    <lineage>
        <taxon>Bacteria</taxon>
        <taxon>Pseudomonadati</taxon>
        <taxon>Pseudomonadota</taxon>
        <taxon>Gammaproteobacteria</taxon>
        <taxon>Oceanospirillales</taxon>
        <taxon>Halomonadaceae</taxon>
        <taxon>Modicisalibacter</taxon>
    </lineage>
</organism>
<feature type="domain" description="AprE-like long alpha-helical hairpin" evidence="11">
    <location>
        <begin position="103"/>
        <end position="291"/>
    </location>
</feature>
<dbReference type="InterPro" id="IPR050739">
    <property type="entry name" value="MFP"/>
</dbReference>
<keyword evidence="7 9" id="KW-1133">Transmembrane helix</keyword>
<sequence>MNALRTRQPSLETPVQPQLPTGDRRYRQLGLGIVLACFVGFGGWATAANLAVAIVAPGTVSVASFKKTVQHYEGGIVSDILVSDGDHVEAGDPLLILDNTQALSKLEIVRSQYLINRATEVRLLAEQADKASLGFPESLRDHESERIGNILAVQRELFQARRQTMQGGLDTLEQQTVQLREQIEGLQQVMVVNRKRVGSLQQEAEDFRSLYKEGLGNNQRVRELERQILQYQGENAQHQADIARLESQISENTLQRRVRQQEFQQDVGEQLRQVQADIADAEERMTALRDQVRRTTVTAPVAGTVVGLAVHTQGAVIAPGDSIMELVPSDDSFTIETRIADRDIETVFPGQRADIRFSAFNQRLANVIEGEVMQISADSFVDEATGARYYKARIKVTEQGKRKMNEHMQLLAGMPAEVMIRTGERSFVSYIAQPITDMMARAIREG</sequence>
<comment type="similarity">
    <text evidence="2 9">Belongs to the membrane fusion protein (MFP) (TC 8.A.1) family.</text>
</comment>
<gene>
    <name evidence="13" type="ORF">SAMN04487959_10387</name>
</gene>
<evidence type="ECO:0000313" key="13">
    <source>
        <dbReference type="EMBL" id="SFH36503.1"/>
    </source>
</evidence>
<evidence type="ECO:0000256" key="6">
    <source>
        <dbReference type="ARBA" id="ARBA00022692"/>
    </source>
</evidence>
<evidence type="ECO:0000256" key="10">
    <source>
        <dbReference type="SAM" id="Coils"/>
    </source>
</evidence>
<dbReference type="InterPro" id="IPR058781">
    <property type="entry name" value="HH_AprE-like"/>
</dbReference>
<dbReference type="EMBL" id="FOPY01000003">
    <property type="protein sequence ID" value="SFH36503.1"/>
    <property type="molecule type" value="Genomic_DNA"/>
</dbReference>
<keyword evidence="3 9" id="KW-0813">Transport</keyword>
<dbReference type="GO" id="GO:0015031">
    <property type="term" value="P:protein transport"/>
    <property type="evidence" value="ECO:0007669"/>
    <property type="project" value="InterPro"/>
</dbReference>
<evidence type="ECO:0000256" key="1">
    <source>
        <dbReference type="ARBA" id="ARBA00004377"/>
    </source>
</evidence>
<evidence type="ECO:0000259" key="12">
    <source>
        <dbReference type="Pfam" id="PF26002"/>
    </source>
</evidence>
<evidence type="ECO:0000256" key="5">
    <source>
        <dbReference type="ARBA" id="ARBA00022519"/>
    </source>
</evidence>
<dbReference type="Pfam" id="PF25994">
    <property type="entry name" value="HH_AprE"/>
    <property type="match status" value="1"/>
</dbReference>
<dbReference type="PANTHER" id="PTHR30386">
    <property type="entry name" value="MEMBRANE FUSION SUBUNIT OF EMRAB-TOLC MULTIDRUG EFFLUX PUMP"/>
    <property type="match status" value="1"/>
</dbReference>
<dbReference type="Gene3D" id="2.40.30.170">
    <property type="match status" value="1"/>
</dbReference>
<evidence type="ECO:0000256" key="7">
    <source>
        <dbReference type="ARBA" id="ARBA00022989"/>
    </source>
</evidence>
<dbReference type="Gene3D" id="1.10.287.1490">
    <property type="match status" value="1"/>
</dbReference>
<evidence type="ECO:0000256" key="8">
    <source>
        <dbReference type="ARBA" id="ARBA00023136"/>
    </source>
</evidence>
<dbReference type="STRING" id="442341.SAMN04487959_10387"/>
<reference evidence="13 14" key="1">
    <citation type="submission" date="2016-10" db="EMBL/GenBank/DDBJ databases">
        <authorList>
            <person name="de Groot N.N."/>
        </authorList>
    </citation>
    <scope>NUCLEOTIDE SEQUENCE [LARGE SCALE GENOMIC DNA]</scope>
    <source>
        <strain evidence="13 14">CGMCC 1.6848</strain>
    </source>
</reference>
<name>A0A1I2ZF71_9GAMM</name>
<evidence type="ECO:0000256" key="4">
    <source>
        <dbReference type="ARBA" id="ARBA00022475"/>
    </source>
</evidence>
<dbReference type="Pfam" id="PF26002">
    <property type="entry name" value="Beta-barrel_AprE"/>
    <property type="match status" value="1"/>
</dbReference>
<accession>A0A1I2ZF71</accession>
<feature type="coiled-coil region" evidence="10">
    <location>
        <begin position="221"/>
        <end position="298"/>
    </location>
</feature>
<keyword evidence="6 9" id="KW-0812">Transmembrane</keyword>
<evidence type="ECO:0000313" key="14">
    <source>
        <dbReference type="Proteomes" id="UP000199040"/>
    </source>
</evidence>
<keyword evidence="5 9" id="KW-0997">Cell inner membrane</keyword>
<dbReference type="Proteomes" id="UP000199040">
    <property type="component" value="Unassembled WGS sequence"/>
</dbReference>
<keyword evidence="14" id="KW-1185">Reference proteome</keyword>